<dbReference type="InterPro" id="IPR036388">
    <property type="entry name" value="WH-like_DNA-bd_sf"/>
</dbReference>
<accession>A0A3S0AX38</accession>
<feature type="domain" description="Helix-turn-helix" evidence="1">
    <location>
        <begin position="17"/>
        <end position="67"/>
    </location>
</feature>
<sequence>MALTPVSQPGQGIDRPLSVSEVSEMIGVPTGTLRQWRNNDTGPRSWALGGRVKYDRADVLAWMDAQRAATARGGDLKPAA</sequence>
<keyword evidence="3" id="KW-1185">Reference proteome</keyword>
<dbReference type="EMBL" id="RXHJ01000005">
    <property type="protein sequence ID" value="RSZ64406.1"/>
    <property type="molecule type" value="Genomic_DNA"/>
</dbReference>
<protein>
    <submittedName>
        <fullName evidence="2">DNA-binding protein</fullName>
    </submittedName>
</protein>
<dbReference type="AlphaFoldDB" id="A0A3S0AX38"/>
<dbReference type="InterPro" id="IPR009061">
    <property type="entry name" value="DNA-bd_dom_put_sf"/>
</dbReference>
<gene>
    <name evidence="2" type="ORF">EAH68_05280</name>
</gene>
<organism evidence="2 3">
    <name type="scientific">Corynebacterium hylobatis</name>
    <dbReference type="NCBI Taxonomy" id="1859290"/>
    <lineage>
        <taxon>Bacteria</taxon>
        <taxon>Bacillati</taxon>
        <taxon>Actinomycetota</taxon>
        <taxon>Actinomycetes</taxon>
        <taxon>Mycobacteriales</taxon>
        <taxon>Corynebacteriaceae</taxon>
        <taxon>Corynebacterium</taxon>
    </lineage>
</organism>
<dbReference type="OrthoDB" id="4330189at2"/>
<evidence type="ECO:0000259" key="1">
    <source>
        <dbReference type="Pfam" id="PF12728"/>
    </source>
</evidence>
<dbReference type="InterPro" id="IPR041657">
    <property type="entry name" value="HTH_17"/>
</dbReference>
<keyword evidence="2" id="KW-0238">DNA-binding</keyword>
<evidence type="ECO:0000313" key="2">
    <source>
        <dbReference type="EMBL" id="RSZ64406.1"/>
    </source>
</evidence>
<proteinExistence type="predicted"/>
<dbReference type="Pfam" id="PF12728">
    <property type="entry name" value="HTH_17"/>
    <property type="match status" value="1"/>
</dbReference>
<dbReference type="RefSeq" id="WP_126120276.1">
    <property type="nucleotide sequence ID" value="NZ_RXHJ01000005.1"/>
</dbReference>
<evidence type="ECO:0000313" key="3">
    <source>
        <dbReference type="Proteomes" id="UP000274907"/>
    </source>
</evidence>
<name>A0A3S0AX38_9CORY</name>
<comment type="caution">
    <text evidence="2">The sequence shown here is derived from an EMBL/GenBank/DDBJ whole genome shotgun (WGS) entry which is preliminary data.</text>
</comment>
<reference evidence="2 3" key="1">
    <citation type="submission" date="2018-12" db="EMBL/GenBank/DDBJ databases">
        <title>YIM 101343 draft genome.</title>
        <authorList>
            <person name="Chen X."/>
        </authorList>
    </citation>
    <scope>NUCLEOTIDE SEQUENCE [LARGE SCALE GENOMIC DNA]</scope>
    <source>
        <strain evidence="2 3">YIM 101343</strain>
    </source>
</reference>
<dbReference type="Proteomes" id="UP000274907">
    <property type="component" value="Unassembled WGS sequence"/>
</dbReference>
<dbReference type="SUPFAM" id="SSF46955">
    <property type="entry name" value="Putative DNA-binding domain"/>
    <property type="match status" value="1"/>
</dbReference>
<dbReference type="Gene3D" id="1.10.10.10">
    <property type="entry name" value="Winged helix-like DNA-binding domain superfamily/Winged helix DNA-binding domain"/>
    <property type="match status" value="1"/>
</dbReference>
<dbReference type="GO" id="GO:0003677">
    <property type="term" value="F:DNA binding"/>
    <property type="evidence" value="ECO:0007669"/>
    <property type="project" value="UniProtKB-KW"/>
</dbReference>